<dbReference type="OrthoDB" id="9379732at2759"/>
<comment type="catalytic activity">
    <reaction evidence="1">
        <text>Selective cleavage of Arg-|-Ile bond in factor X to form factor Xa.</text>
        <dbReference type="EC" id="3.4.21.21"/>
    </reaction>
</comment>
<evidence type="ECO:0000256" key="5">
    <source>
        <dbReference type="ARBA" id="ARBA00022479"/>
    </source>
</evidence>
<dbReference type="PANTHER" id="PTHR24278">
    <property type="entry name" value="COAGULATION FACTOR"/>
    <property type="match status" value="1"/>
</dbReference>
<evidence type="ECO:0000256" key="7">
    <source>
        <dbReference type="ARBA" id="ARBA00022536"/>
    </source>
</evidence>
<dbReference type="InterPro" id="IPR018097">
    <property type="entry name" value="EGF_Ca-bd_CS"/>
</dbReference>
<dbReference type="PROSITE" id="PS01187">
    <property type="entry name" value="EGF_CA"/>
    <property type="match status" value="1"/>
</dbReference>
<keyword evidence="9" id="KW-0732">Signal</keyword>
<dbReference type="InterPro" id="IPR050442">
    <property type="entry name" value="Peptidase_S1_coag_factors"/>
</dbReference>
<dbReference type="SMART" id="SM00179">
    <property type="entry name" value="EGF_CA"/>
    <property type="match status" value="1"/>
</dbReference>
<dbReference type="Gene3D" id="4.10.740.10">
    <property type="entry name" value="Coagulation Factor IX"/>
    <property type="match status" value="1"/>
</dbReference>
<evidence type="ECO:0000256" key="15">
    <source>
        <dbReference type="ARBA" id="ARBA00030307"/>
    </source>
</evidence>
<keyword evidence="21" id="KW-1185">Reference proteome</keyword>
<proteinExistence type="predicted"/>
<keyword evidence="14" id="KW-0325">Glycoprotein</keyword>
<dbReference type="SUPFAM" id="SSF57630">
    <property type="entry name" value="GLA-domain"/>
    <property type="match status" value="1"/>
</dbReference>
<feature type="domain" description="Gla" evidence="19">
    <location>
        <begin position="13"/>
        <end position="59"/>
    </location>
</feature>
<keyword evidence="5" id="KW-0301">Gamma-carboxyglutamic acid</keyword>
<dbReference type="STRING" id="75743.A0A401PY82"/>
<comment type="caution">
    <text evidence="20">The sequence shown here is derived from an EMBL/GenBank/DDBJ whole genome shotgun (WGS) entry which is preliminary data.</text>
</comment>
<dbReference type="PRINTS" id="PR00010">
    <property type="entry name" value="EGFBLOOD"/>
</dbReference>
<dbReference type="Proteomes" id="UP000288216">
    <property type="component" value="Unassembled WGS sequence"/>
</dbReference>
<dbReference type="FunFam" id="2.10.25.10:FF:000420">
    <property type="entry name" value="Coagulation factor VII"/>
    <property type="match status" value="1"/>
</dbReference>
<evidence type="ECO:0000256" key="17">
    <source>
        <dbReference type="PROSITE-ProRule" id="PRU00076"/>
    </source>
</evidence>
<dbReference type="GO" id="GO:0005509">
    <property type="term" value="F:calcium ion binding"/>
    <property type="evidence" value="ECO:0007669"/>
    <property type="project" value="InterPro"/>
</dbReference>
<dbReference type="InterPro" id="IPR001881">
    <property type="entry name" value="EGF-like_Ca-bd_dom"/>
</dbReference>
<dbReference type="EMBL" id="BFAA01013044">
    <property type="protein sequence ID" value="GCB78104.1"/>
    <property type="molecule type" value="Genomic_DNA"/>
</dbReference>
<dbReference type="Gene3D" id="2.10.25.10">
    <property type="entry name" value="Laminin"/>
    <property type="match status" value="1"/>
</dbReference>
<dbReference type="InterPro" id="IPR000742">
    <property type="entry name" value="EGF"/>
</dbReference>
<dbReference type="CDD" id="cd00054">
    <property type="entry name" value="EGF_CA"/>
    <property type="match status" value="1"/>
</dbReference>
<dbReference type="EC" id="3.4.21.21" evidence="3"/>
<feature type="disulfide bond" evidence="17">
    <location>
        <begin position="85"/>
        <end position="94"/>
    </location>
</feature>
<dbReference type="PROSITE" id="PS00011">
    <property type="entry name" value="GLA_1"/>
    <property type="match status" value="1"/>
</dbReference>
<reference evidence="20 21" key="1">
    <citation type="journal article" date="2018" name="Nat. Ecol. Evol.">
        <title>Shark genomes provide insights into elasmobranch evolution and the origin of vertebrates.</title>
        <authorList>
            <person name="Hara Y"/>
            <person name="Yamaguchi K"/>
            <person name="Onimaru K"/>
            <person name="Kadota M"/>
            <person name="Koyanagi M"/>
            <person name="Keeley SD"/>
            <person name="Tatsumi K"/>
            <person name="Tanaka K"/>
            <person name="Motone F"/>
            <person name="Kageyama Y"/>
            <person name="Nozu R"/>
            <person name="Adachi N"/>
            <person name="Nishimura O"/>
            <person name="Nakagawa R"/>
            <person name="Tanegashima C"/>
            <person name="Kiyatake I"/>
            <person name="Matsumoto R"/>
            <person name="Murakumo K"/>
            <person name="Nishida K"/>
            <person name="Terakita A"/>
            <person name="Kuratani S"/>
            <person name="Sato K"/>
            <person name="Hyodo S Kuraku.S."/>
        </authorList>
    </citation>
    <scope>NUCLEOTIDE SEQUENCE [LARGE SCALE GENOMIC DNA]</scope>
</reference>
<dbReference type="OMA" id="GKCEHES"/>
<sequence>ETEANGLLHRERRANVGLEELKRGAIQRECQEEICSYEEAREVFEDKKRTEEFWIVYMDGDQCASDPCQNGGSCQDLFQRYLCMCPEEFEGWNCETGKCEHESG</sequence>
<evidence type="ECO:0000256" key="10">
    <source>
        <dbReference type="ARBA" id="ARBA00022737"/>
    </source>
</evidence>
<keyword evidence="6" id="KW-0964">Secreted</keyword>
<dbReference type="InterPro" id="IPR000152">
    <property type="entry name" value="EGF-type_Asp/Asn_hydroxyl_site"/>
</dbReference>
<keyword evidence="10" id="KW-0677">Repeat</keyword>
<dbReference type="PANTHER" id="PTHR24278:SF26">
    <property type="entry name" value="COAGULATION FACTOR VII"/>
    <property type="match status" value="1"/>
</dbReference>
<keyword evidence="13 17" id="KW-1015">Disulfide bond</keyword>
<dbReference type="Pfam" id="PF00008">
    <property type="entry name" value="EGF"/>
    <property type="match status" value="1"/>
</dbReference>
<keyword evidence="11" id="KW-0106">Calcium</keyword>
<keyword evidence="8" id="KW-0165">Cleavage on pair of basic residues</keyword>
<dbReference type="AlphaFoldDB" id="A0A401PY82"/>
<feature type="non-terminal residue" evidence="20">
    <location>
        <position position="1"/>
    </location>
</feature>
<evidence type="ECO:0000313" key="20">
    <source>
        <dbReference type="EMBL" id="GCB78104.1"/>
    </source>
</evidence>
<dbReference type="Pfam" id="PF00594">
    <property type="entry name" value="Gla"/>
    <property type="match status" value="1"/>
</dbReference>
<dbReference type="InterPro" id="IPR000294">
    <property type="entry name" value="GLA_domain"/>
</dbReference>
<evidence type="ECO:0000259" key="18">
    <source>
        <dbReference type="PROSITE" id="PS50026"/>
    </source>
</evidence>
<dbReference type="GO" id="GO:0004252">
    <property type="term" value="F:serine-type endopeptidase activity"/>
    <property type="evidence" value="ECO:0007669"/>
    <property type="project" value="UniProtKB-EC"/>
</dbReference>
<protein>
    <recommendedName>
        <fullName evidence="4">Coagulation factor VII</fullName>
        <ecNumber evidence="3">3.4.21.21</ecNumber>
    </recommendedName>
    <alternativeName>
        <fullName evidence="15">Serum prothrombin conversion accelerator</fullName>
    </alternativeName>
</protein>
<evidence type="ECO:0000256" key="6">
    <source>
        <dbReference type="ARBA" id="ARBA00022525"/>
    </source>
</evidence>
<evidence type="ECO:0000256" key="1">
    <source>
        <dbReference type="ARBA" id="ARBA00001355"/>
    </source>
</evidence>
<comment type="subcellular location">
    <subcellularLocation>
        <location evidence="2">Secreted</location>
    </subcellularLocation>
</comment>
<evidence type="ECO:0000256" key="9">
    <source>
        <dbReference type="ARBA" id="ARBA00022729"/>
    </source>
</evidence>
<evidence type="ECO:0000256" key="13">
    <source>
        <dbReference type="ARBA" id="ARBA00023157"/>
    </source>
</evidence>
<evidence type="ECO:0000256" key="8">
    <source>
        <dbReference type="ARBA" id="ARBA00022685"/>
    </source>
</evidence>
<dbReference type="PROSITE" id="PS50998">
    <property type="entry name" value="GLA_2"/>
    <property type="match status" value="1"/>
</dbReference>
<dbReference type="SMART" id="SM00069">
    <property type="entry name" value="GLA"/>
    <property type="match status" value="1"/>
</dbReference>
<dbReference type="FunFam" id="4.10.740.10:FF:000001">
    <property type="entry name" value="vitamin K-dependent protein S"/>
    <property type="match status" value="1"/>
</dbReference>
<dbReference type="PRINTS" id="PR00001">
    <property type="entry name" value="GLABLOOD"/>
</dbReference>
<gene>
    <name evidence="20" type="ORF">scyTo_0018559</name>
</gene>
<evidence type="ECO:0000256" key="11">
    <source>
        <dbReference type="ARBA" id="ARBA00022837"/>
    </source>
</evidence>
<dbReference type="GO" id="GO:0005615">
    <property type="term" value="C:extracellular space"/>
    <property type="evidence" value="ECO:0007669"/>
    <property type="project" value="TreeGrafter"/>
</dbReference>
<comment type="caution">
    <text evidence="17">Lacks conserved residue(s) required for the propagation of feature annotation.</text>
</comment>
<name>A0A401PY82_SCYTO</name>
<evidence type="ECO:0000313" key="21">
    <source>
        <dbReference type="Proteomes" id="UP000288216"/>
    </source>
</evidence>
<dbReference type="InterPro" id="IPR035972">
    <property type="entry name" value="GLA-like_dom_SF"/>
</dbReference>
<evidence type="ECO:0000256" key="12">
    <source>
        <dbReference type="ARBA" id="ARBA00023145"/>
    </source>
</evidence>
<dbReference type="PROSITE" id="PS50026">
    <property type="entry name" value="EGF_3"/>
    <property type="match status" value="1"/>
</dbReference>
<comment type="function">
    <text evidence="16">Initiates the extrinsic pathway of blood coagulation. Serine protease that circulates in the blood in a zymogen form. Factor VII is converted to factor VIIa by factor Xa, factor XIIa, factor IXa, or thrombin by minor proteolysis. In the presence of tissue factor and calcium ions, factor VIIa then converts factor X to factor Xa by limited proteolysis. Factor VIIa also converts factor IX to factor IXa in the presence of tissue factor and calcium.</text>
</comment>
<dbReference type="InterPro" id="IPR017857">
    <property type="entry name" value="Coagulation_fac-like_Gla_dom"/>
</dbReference>
<evidence type="ECO:0000256" key="14">
    <source>
        <dbReference type="ARBA" id="ARBA00023180"/>
    </source>
</evidence>
<keyword evidence="12" id="KW-0865">Zymogen</keyword>
<accession>A0A401PY82</accession>
<evidence type="ECO:0000259" key="19">
    <source>
        <dbReference type="PROSITE" id="PS50998"/>
    </source>
</evidence>
<evidence type="ECO:0000256" key="4">
    <source>
        <dbReference type="ARBA" id="ARBA00015530"/>
    </source>
</evidence>
<organism evidence="20 21">
    <name type="scientific">Scyliorhinus torazame</name>
    <name type="common">Cloudy catshark</name>
    <name type="synonym">Catulus torazame</name>
    <dbReference type="NCBI Taxonomy" id="75743"/>
    <lineage>
        <taxon>Eukaryota</taxon>
        <taxon>Metazoa</taxon>
        <taxon>Chordata</taxon>
        <taxon>Craniata</taxon>
        <taxon>Vertebrata</taxon>
        <taxon>Chondrichthyes</taxon>
        <taxon>Elasmobranchii</taxon>
        <taxon>Galeomorphii</taxon>
        <taxon>Galeoidea</taxon>
        <taxon>Carcharhiniformes</taxon>
        <taxon>Scyliorhinidae</taxon>
        <taxon>Scyliorhinus</taxon>
    </lineage>
</organism>
<dbReference type="PROSITE" id="PS00022">
    <property type="entry name" value="EGF_1"/>
    <property type="match status" value="1"/>
</dbReference>
<keyword evidence="7 17" id="KW-0245">EGF-like domain</keyword>
<feature type="domain" description="EGF-like" evidence="18">
    <location>
        <begin position="59"/>
        <end position="95"/>
    </location>
</feature>
<dbReference type="SMART" id="SM00181">
    <property type="entry name" value="EGF"/>
    <property type="match status" value="1"/>
</dbReference>
<dbReference type="PROSITE" id="PS00010">
    <property type="entry name" value="ASX_HYDROXYL"/>
    <property type="match status" value="1"/>
</dbReference>
<evidence type="ECO:0000256" key="16">
    <source>
        <dbReference type="ARBA" id="ARBA00056668"/>
    </source>
</evidence>
<evidence type="ECO:0000256" key="2">
    <source>
        <dbReference type="ARBA" id="ARBA00004613"/>
    </source>
</evidence>
<evidence type="ECO:0000256" key="3">
    <source>
        <dbReference type="ARBA" id="ARBA00012069"/>
    </source>
</evidence>